<evidence type="ECO:0000313" key="3">
    <source>
        <dbReference type="EMBL" id="TMW56361.1"/>
    </source>
</evidence>
<evidence type="ECO:0000313" key="4">
    <source>
        <dbReference type="Proteomes" id="UP000794436"/>
    </source>
</evidence>
<reference evidence="3" key="1">
    <citation type="submission" date="2019-03" db="EMBL/GenBank/DDBJ databases">
        <title>Long read genome sequence of the mycoparasitic Pythium oligandrum ATCC 38472 isolated from sugarbeet rhizosphere.</title>
        <authorList>
            <person name="Gaulin E."/>
        </authorList>
    </citation>
    <scope>NUCLEOTIDE SEQUENCE</scope>
    <source>
        <strain evidence="3">ATCC 38472_TT</strain>
    </source>
</reference>
<keyword evidence="1" id="KW-0175">Coiled coil</keyword>
<comment type="caution">
    <text evidence="3">The sequence shown here is derived from an EMBL/GenBank/DDBJ whole genome shotgun (WGS) entry which is preliminary data.</text>
</comment>
<organism evidence="3 4">
    <name type="scientific">Pythium oligandrum</name>
    <name type="common">Mycoparasitic fungus</name>
    <dbReference type="NCBI Taxonomy" id="41045"/>
    <lineage>
        <taxon>Eukaryota</taxon>
        <taxon>Sar</taxon>
        <taxon>Stramenopiles</taxon>
        <taxon>Oomycota</taxon>
        <taxon>Peronosporomycetes</taxon>
        <taxon>Pythiales</taxon>
        <taxon>Pythiaceae</taxon>
        <taxon>Pythium</taxon>
    </lineage>
</organism>
<dbReference type="EMBL" id="SPLM01000145">
    <property type="protein sequence ID" value="TMW56361.1"/>
    <property type="molecule type" value="Genomic_DNA"/>
</dbReference>
<evidence type="ECO:0000256" key="1">
    <source>
        <dbReference type="SAM" id="Coils"/>
    </source>
</evidence>
<dbReference type="AlphaFoldDB" id="A0A8K1C4H1"/>
<name>A0A8K1C4H1_PYTOL</name>
<protein>
    <submittedName>
        <fullName evidence="3">Uncharacterized protein</fullName>
    </submittedName>
</protein>
<sequence>MSARSMRETPEHGGGDAPSFTCEVCKISVRSAQKLLDHVNFSPLHKAALEGGAPTSVGKPHSPTRHRSTQRRVLYDGTKLFWRINETLELCIYEDVGDNCVTITAYRQQQDSAETKIPPLSLDRRSVLKAVTHDGKAPHPAASASTTAAGISHGLQHSGSFATSHALPSDLVTKFLLARLQAKRDLRGAVTLLLQKLKDDELEPSLHVGATAFPTDLAVRRRHTFDEVKIAQKEVKEAAVELKKARQQAETLSNLARLTLEAFSRRATHTGQSHSLEHGERPRSEWLRVYDRVALQNAVAHSKQTLLMPMHKHKSSSSTPT</sequence>
<feature type="region of interest" description="Disordered" evidence="2">
    <location>
        <begin position="50"/>
        <end position="69"/>
    </location>
</feature>
<gene>
    <name evidence="3" type="ORF">Poli38472_006371</name>
</gene>
<evidence type="ECO:0000256" key="2">
    <source>
        <dbReference type="SAM" id="MobiDB-lite"/>
    </source>
</evidence>
<accession>A0A8K1C4H1</accession>
<keyword evidence="4" id="KW-1185">Reference proteome</keyword>
<feature type="coiled-coil region" evidence="1">
    <location>
        <begin position="228"/>
        <end position="255"/>
    </location>
</feature>
<dbReference type="OrthoDB" id="62008at2759"/>
<proteinExistence type="predicted"/>
<dbReference type="Proteomes" id="UP000794436">
    <property type="component" value="Unassembled WGS sequence"/>
</dbReference>